<accession>A0ABR9M4N5</accession>
<dbReference type="InterPro" id="IPR036390">
    <property type="entry name" value="WH_DNA-bd_sf"/>
</dbReference>
<feature type="domain" description="HTH crp-type" evidence="5">
    <location>
        <begin position="131"/>
        <end position="203"/>
    </location>
</feature>
<evidence type="ECO:0000256" key="2">
    <source>
        <dbReference type="ARBA" id="ARBA00023125"/>
    </source>
</evidence>
<protein>
    <submittedName>
        <fullName evidence="6">CRP-like cAMP-binding protein</fullName>
    </submittedName>
</protein>
<comment type="caution">
    <text evidence="6">The sequence shown here is derived from an EMBL/GenBank/DDBJ whole genome shotgun (WGS) entry which is preliminary data.</text>
</comment>
<dbReference type="SMART" id="SM00100">
    <property type="entry name" value="cNMP"/>
    <property type="match status" value="1"/>
</dbReference>
<keyword evidence="1" id="KW-0805">Transcription regulation</keyword>
<feature type="domain" description="Cyclic nucleotide-binding" evidence="4">
    <location>
        <begin position="1"/>
        <end position="100"/>
    </location>
</feature>
<dbReference type="Pfam" id="PF00027">
    <property type="entry name" value="cNMP_binding"/>
    <property type="match status" value="1"/>
</dbReference>
<dbReference type="EMBL" id="JADBEK010000001">
    <property type="protein sequence ID" value="MBE1587852.1"/>
    <property type="molecule type" value="Genomic_DNA"/>
</dbReference>
<proteinExistence type="predicted"/>
<dbReference type="SUPFAM" id="SSF51206">
    <property type="entry name" value="cAMP-binding domain-like"/>
    <property type="match status" value="1"/>
</dbReference>
<dbReference type="InterPro" id="IPR018490">
    <property type="entry name" value="cNMP-bd_dom_sf"/>
</dbReference>
<evidence type="ECO:0000256" key="1">
    <source>
        <dbReference type="ARBA" id="ARBA00023015"/>
    </source>
</evidence>
<evidence type="ECO:0000313" key="7">
    <source>
        <dbReference type="Proteomes" id="UP000633509"/>
    </source>
</evidence>
<dbReference type="Gene3D" id="2.60.120.10">
    <property type="entry name" value="Jelly Rolls"/>
    <property type="match status" value="1"/>
</dbReference>
<gene>
    <name evidence="6" type="ORF">H4W80_006110</name>
</gene>
<dbReference type="InterPro" id="IPR014710">
    <property type="entry name" value="RmlC-like_jellyroll"/>
</dbReference>
<dbReference type="PROSITE" id="PS51063">
    <property type="entry name" value="HTH_CRP_2"/>
    <property type="match status" value="1"/>
</dbReference>
<evidence type="ECO:0000313" key="6">
    <source>
        <dbReference type="EMBL" id="MBE1587852.1"/>
    </source>
</evidence>
<dbReference type="Proteomes" id="UP000633509">
    <property type="component" value="Unassembled WGS sequence"/>
</dbReference>
<evidence type="ECO:0000259" key="5">
    <source>
        <dbReference type="PROSITE" id="PS51063"/>
    </source>
</evidence>
<sequence>MQATPEQDLLQDLIKTSPTYYCRAEQLLLRQGEPGDRVVIIIEGLVKVERTELNGERSILAFRGPYEFVGRTAVLQSCRHFASVETLQPCKVAVVRPDAYLGSVAERSLTLPVVTHTHGRLIESMIVQGNSPPWIRLAFALVRLASRNWSGAAPDRPAVLHLTRTDLALHLRVSRNTISASLRQLAERGVEASRNTIVITDLSALGEAVKELDR</sequence>
<evidence type="ECO:0000256" key="3">
    <source>
        <dbReference type="ARBA" id="ARBA00023163"/>
    </source>
</evidence>
<organism evidence="6 7">
    <name type="scientific">Nonomuraea angiospora</name>
    <dbReference type="NCBI Taxonomy" id="46172"/>
    <lineage>
        <taxon>Bacteria</taxon>
        <taxon>Bacillati</taxon>
        <taxon>Actinomycetota</taxon>
        <taxon>Actinomycetes</taxon>
        <taxon>Streptosporangiales</taxon>
        <taxon>Streptosporangiaceae</taxon>
        <taxon>Nonomuraea</taxon>
    </lineage>
</organism>
<dbReference type="InterPro" id="IPR012318">
    <property type="entry name" value="HTH_CRP"/>
</dbReference>
<dbReference type="SUPFAM" id="SSF46785">
    <property type="entry name" value="Winged helix' DNA-binding domain"/>
    <property type="match status" value="1"/>
</dbReference>
<evidence type="ECO:0000259" key="4">
    <source>
        <dbReference type="PROSITE" id="PS50042"/>
    </source>
</evidence>
<dbReference type="CDD" id="cd00038">
    <property type="entry name" value="CAP_ED"/>
    <property type="match status" value="1"/>
</dbReference>
<keyword evidence="7" id="KW-1185">Reference proteome</keyword>
<dbReference type="RefSeq" id="WP_192788174.1">
    <property type="nucleotide sequence ID" value="NZ_JADBEK010000001.1"/>
</dbReference>
<name>A0ABR9M4N5_9ACTN</name>
<keyword evidence="2" id="KW-0238">DNA-binding</keyword>
<reference evidence="6 7" key="1">
    <citation type="submission" date="2020-10" db="EMBL/GenBank/DDBJ databases">
        <title>Sequencing the genomes of 1000 actinobacteria strains.</title>
        <authorList>
            <person name="Klenk H.-P."/>
        </authorList>
    </citation>
    <scope>NUCLEOTIDE SEQUENCE [LARGE SCALE GENOMIC DNA]</scope>
    <source>
        <strain evidence="6 7">DSM 43173</strain>
    </source>
</reference>
<dbReference type="InterPro" id="IPR036388">
    <property type="entry name" value="WH-like_DNA-bd_sf"/>
</dbReference>
<dbReference type="InterPro" id="IPR000595">
    <property type="entry name" value="cNMP-bd_dom"/>
</dbReference>
<dbReference type="PROSITE" id="PS50042">
    <property type="entry name" value="CNMP_BINDING_3"/>
    <property type="match status" value="1"/>
</dbReference>
<keyword evidence="3" id="KW-0804">Transcription</keyword>
<dbReference type="Pfam" id="PF13545">
    <property type="entry name" value="HTH_Crp_2"/>
    <property type="match status" value="1"/>
</dbReference>
<dbReference type="Gene3D" id="1.10.10.10">
    <property type="entry name" value="Winged helix-like DNA-binding domain superfamily/Winged helix DNA-binding domain"/>
    <property type="match status" value="1"/>
</dbReference>